<dbReference type="AlphaFoldDB" id="A0A388L9N2"/>
<dbReference type="EMBL" id="BFEA01000309">
    <property type="protein sequence ID" value="GBG78994.1"/>
    <property type="molecule type" value="Genomic_DNA"/>
</dbReference>
<evidence type="ECO:0000313" key="2">
    <source>
        <dbReference type="Proteomes" id="UP000265515"/>
    </source>
</evidence>
<name>A0A388L9N2_CHABU</name>
<organism evidence="1 2">
    <name type="scientific">Chara braunii</name>
    <name type="common">Braun's stonewort</name>
    <dbReference type="NCBI Taxonomy" id="69332"/>
    <lineage>
        <taxon>Eukaryota</taxon>
        <taxon>Viridiplantae</taxon>
        <taxon>Streptophyta</taxon>
        <taxon>Charophyceae</taxon>
        <taxon>Charales</taxon>
        <taxon>Characeae</taxon>
        <taxon>Chara</taxon>
    </lineage>
</organism>
<reference evidence="1 2" key="1">
    <citation type="journal article" date="2018" name="Cell">
        <title>The Chara Genome: Secondary Complexity and Implications for Plant Terrestrialization.</title>
        <authorList>
            <person name="Nishiyama T."/>
            <person name="Sakayama H."/>
            <person name="Vries J.D."/>
            <person name="Buschmann H."/>
            <person name="Saint-Marcoux D."/>
            <person name="Ullrich K.K."/>
            <person name="Haas F.B."/>
            <person name="Vanderstraeten L."/>
            <person name="Becker D."/>
            <person name="Lang D."/>
            <person name="Vosolsobe S."/>
            <person name="Rombauts S."/>
            <person name="Wilhelmsson P.K.I."/>
            <person name="Janitza P."/>
            <person name="Kern R."/>
            <person name="Heyl A."/>
            <person name="Rumpler F."/>
            <person name="Villalobos L.I.A.C."/>
            <person name="Clay J.M."/>
            <person name="Skokan R."/>
            <person name="Toyoda A."/>
            <person name="Suzuki Y."/>
            <person name="Kagoshima H."/>
            <person name="Schijlen E."/>
            <person name="Tajeshwar N."/>
            <person name="Catarino B."/>
            <person name="Hetherington A.J."/>
            <person name="Saltykova A."/>
            <person name="Bonnot C."/>
            <person name="Breuninger H."/>
            <person name="Symeonidi A."/>
            <person name="Radhakrishnan G.V."/>
            <person name="Van Nieuwerburgh F."/>
            <person name="Deforce D."/>
            <person name="Chang C."/>
            <person name="Karol K.G."/>
            <person name="Hedrich R."/>
            <person name="Ulvskov P."/>
            <person name="Glockner G."/>
            <person name="Delwiche C.F."/>
            <person name="Petrasek J."/>
            <person name="Van de Peer Y."/>
            <person name="Friml J."/>
            <person name="Beilby M."/>
            <person name="Dolan L."/>
            <person name="Kohara Y."/>
            <person name="Sugano S."/>
            <person name="Fujiyama A."/>
            <person name="Delaux P.-M."/>
            <person name="Quint M."/>
            <person name="TheiBen G."/>
            <person name="Hagemann M."/>
            <person name="Harholt J."/>
            <person name="Dunand C."/>
            <person name="Zachgo S."/>
            <person name="Langdale J."/>
            <person name="Maumus F."/>
            <person name="Straeten D.V.D."/>
            <person name="Gould S.B."/>
            <person name="Rensing S.A."/>
        </authorList>
    </citation>
    <scope>NUCLEOTIDE SEQUENCE [LARGE SCALE GENOMIC DNA]</scope>
    <source>
        <strain evidence="1 2">S276</strain>
    </source>
</reference>
<protein>
    <submittedName>
        <fullName evidence="1">Uncharacterized protein</fullName>
    </submittedName>
</protein>
<dbReference type="Gramene" id="GBG78994">
    <property type="protein sequence ID" value="GBG78994"/>
    <property type="gene ID" value="CBR_g28707"/>
</dbReference>
<evidence type="ECO:0000313" key="1">
    <source>
        <dbReference type="EMBL" id="GBG78994.1"/>
    </source>
</evidence>
<accession>A0A388L9N2</accession>
<keyword evidence="2" id="KW-1185">Reference proteome</keyword>
<gene>
    <name evidence="1" type="ORF">CBR_g28707</name>
</gene>
<dbReference type="Proteomes" id="UP000265515">
    <property type="component" value="Unassembled WGS sequence"/>
</dbReference>
<proteinExistence type="predicted"/>
<sequence>MVIQPSTRGTVGSHNWQLCLAEKPAVQSYQVGKYSPFCVTEDHVAHILLGALIKVDRKDKGELYASEVIRAAVLWAIWTLRNERCRQGREITLQALRARVLESLRTAMSTEALRNRRAKDHGLTKLWAVWGYCPLSPGFRLRRVLLVCPRQPADVEPGGRRVEILLRPCAQVEAFRLSGRVGSVVHSFLSSPAFLDGEMRLCTSVVGTFWAGSGIRLWAEAVGGSFARTVVRVVWLICDLWVWCGRVLSAANLLGKCGGLCWIVRYLAVGDGLRREAHLQFKQPDFAASRQLIAHSTIV</sequence>
<comment type="caution">
    <text evidence="1">The sequence shown here is derived from an EMBL/GenBank/DDBJ whole genome shotgun (WGS) entry which is preliminary data.</text>
</comment>